<dbReference type="Gene3D" id="3.40.50.300">
    <property type="entry name" value="P-loop containing nucleotide triphosphate hydrolases"/>
    <property type="match status" value="2"/>
</dbReference>
<feature type="transmembrane region" description="Helical" evidence="12">
    <location>
        <begin position="341"/>
        <end position="366"/>
    </location>
</feature>
<feature type="domain" description="ABC transporter" evidence="13">
    <location>
        <begin position="647"/>
        <end position="881"/>
    </location>
</feature>
<feature type="transmembrane region" description="Helical" evidence="12">
    <location>
        <begin position="569"/>
        <end position="592"/>
    </location>
</feature>
<feature type="transmembrane region" description="Helical" evidence="12">
    <location>
        <begin position="991"/>
        <end position="1014"/>
    </location>
</feature>
<evidence type="ECO:0000256" key="11">
    <source>
        <dbReference type="ARBA" id="ARBA00023180"/>
    </source>
</evidence>
<dbReference type="PROSITE" id="PS50893">
    <property type="entry name" value="ABC_TRANSPORTER_2"/>
    <property type="match status" value="1"/>
</dbReference>
<dbReference type="PANTHER" id="PTHR24223:SF187">
    <property type="entry name" value="ATP-BINDING CASSETTE SUB-FAMILY C MEMBER 8"/>
    <property type="match status" value="1"/>
</dbReference>
<accession>A0A3B4ZLN2</accession>
<feature type="domain" description="ABC transmembrane type-1" evidence="14">
    <location>
        <begin position="298"/>
        <end position="597"/>
    </location>
</feature>
<evidence type="ECO:0000256" key="7">
    <source>
        <dbReference type="ARBA" id="ARBA00022840"/>
    </source>
</evidence>
<dbReference type="FunFam" id="1.20.1560.10:FF:000005">
    <property type="entry name" value="ATP-binding cassette, sub-family C (CFTR/MRP), member 9"/>
    <property type="match status" value="1"/>
</dbReference>
<dbReference type="InterPro" id="IPR027417">
    <property type="entry name" value="P-loop_NTPase"/>
</dbReference>
<name>A0A3B4ZLN2_9TELE</name>
<dbReference type="GO" id="GO:0140359">
    <property type="term" value="F:ABC-type transporter activity"/>
    <property type="evidence" value="ECO:0007669"/>
    <property type="project" value="InterPro"/>
</dbReference>
<evidence type="ECO:0000256" key="1">
    <source>
        <dbReference type="ARBA" id="ARBA00004370"/>
    </source>
</evidence>
<dbReference type="InterPro" id="IPR000388">
    <property type="entry name" value="ABCC8/9"/>
</dbReference>
<dbReference type="PANTHER" id="PTHR24223">
    <property type="entry name" value="ATP-BINDING CASSETTE SUB-FAMILY C"/>
    <property type="match status" value="1"/>
</dbReference>
<comment type="similarity">
    <text evidence="2">Belongs to the ABC transporter superfamily. ABCC family. Conjugate transporter (TC 3.A.1.208) subfamily.</text>
</comment>
<evidence type="ECO:0000256" key="9">
    <source>
        <dbReference type="ARBA" id="ARBA00023136"/>
    </source>
</evidence>
<dbReference type="InterPro" id="IPR003439">
    <property type="entry name" value="ABC_transporter-like_ATP-bd"/>
</dbReference>
<proteinExistence type="inferred from homology"/>
<feature type="transmembrane region" description="Helical" evidence="12">
    <location>
        <begin position="428"/>
        <end position="452"/>
    </location>
</feature>
<keyword evidence="4 12" id="KW-0812">Transmembrane</keyword>
<evidence type="ECO:0000313" key="15">
    <source>
        <dbReference type="Ensembl" id="ENSSPAP00000008566.1"/>
    </source>
</evidence>
<dbReference type="FunFam" id="3.40.50.300:FF:000394">
    <property type="entry name" value="ATP-binding cassette, sub-family C (CFTR/MRP), member 9"/>
    <property type="match status" value="1"/>
</dbReference>
<keyword evidence="8 12" id="KW-1133">Transmembrane helix</keyword>
<dbReference type="PROSITE" id="PS00211">
    <property type="entry name" value="ABC_TRANSPORTER_1"/>
    <property type="match status" value="1"/>
</dbReference>
<sequence length="1513" mass="169788">MSLAFCGNENNSVAYNVDGGVLNNGCFLDALNVVPHVFLLFITFPILFIGWGSQSSKVHIHHSTWLHFPGHNLRWLLTFVLLFILVCEIAEGIVSDGYVCQSLHLHLYMPAGLAFMAGITSIVYYHNIETSNFPKLLLALLIYWVLAFIMKTIKFAKYTEHGIGPRQLRYCITGLLVLLYGLLLAVEINVILGRRYMCFANPTEVKPPEDLQDLGVRFLQPFVNLLSKATYWWMNTFITSAHRRPIDLKVIGKLPIAMRALTNYIKLRKAFEDQKGTAPQGPKWIWRALRKAFGRPLILSITFRFLADLLGFAGPLCISGIVHHISRDNRTIQQPMRLLGIYFISSKEFLENAYVLAVLLFFALLLQRTFLQASYYVAIETGINLRGAIQTKIYNKIMRLCTSNMSMGELTVAQICNLVAIDTNQLMWFFFLCPNLWAMPVQIIVGVILLYYLLGISALIGATVIAVLAPVQYFVATKLSQTQKSTLEYSSERLKKTNELLRGIKLLKLYAWEHIFCDSVEETRGKELTSLQAFALYTSISKTNPVLPLILQTFVVHVHISEDADLSPAVAFASLSLFHILVTPLFLLSSVVRSTVKALVSVQKLSEFFSSDEIGDEQEPRAMVTSGSSNHNQNRYQAVNEPASSCFQITCGYFTWTDGPPTLSNVDIKVPFGKLTMIVGQVGCGKSSLLLAALGEMQRVSGTVSWNSSPERETCRKRGAVAYASQKPWMLNATVVENITFEMPMIKSRYKAVIEACSLQPDIDILPQGDQTEIGERGIILSGGQKQRISVARALYQQTNVVFLDDPFSALDIHLSDHLMQDGILKLLREEKRTVVLVTHKLQYLPHADWIIAMKDGTIQTEGTLKDIQNSEPDLFEQWKTLMHRQDQEFETETVEESMTDLERKNLRRAMYSREASDDDDDMSQAMRQRATIPWRSCGTYLSSAGVLLLSLLLLSQLLKHSLMVAIDYWLAHWTSHRLSALQACGFSHSWYLSVFSVLCCLGIILCLATSVAVEWTGLRVAKELHQNLLNKIILAPMRLFETTPLGSILNRFSTDTNTIDQHIPTTLECLSRSTLLCVSALGVISYVTPVFLIALLPLAVACYFIQKYFRMASRDLQQLEDSTQLPLLSHFSETVEGLPTIRALRYEPRFRQRLLQFTDANNIASLFLTAANRWLEVRMEYIGACVVLVAAVASITNSLYNQLSTGLVGLGLTYALMVSNYMNWMVRNLADMEVQLGSVKRINGLLKTEPENYEGLLTVSQVPDGWPREGEIKIQNLSVRYDATLKPVLKNVNAHLSPGQKVGICGRTGSGKSSFSLAFFRMVDMFEGRIVIDNIDISKLPLQTLRSRLSIILQDPFLFSGTIRFNLDPEMKATDEMLWEALDIAQLKPVVKSLPGGLGERKPVFVLIFTILETQASQKELSSSAFITEIQIDFFVFLAHTFIFNDRLLSMEDSIFLHSGSRSACLFSTSERSQPACPCGPRRVTSGLHIRVPNGFVCSVRAGPTCVCPYGL</sequence>
<dbReference type="Pfam" id="PF00664">
    <property type="entry name" value="ABC_membrane"/>
    <property type="match status" value="2"/>
</dbReference>
<evidence type="ECO:0000259" key="13">
    <source>
        <dbReference type="PROSITE" id="PS50893"/>
    </source>
</evidence>
<dbReference type="InterPro" id="IPR003593">
    <property type="entry name" value="AAA+_ATPase"/>
</dbReference>
<keyword evidence="7" id="KW-0067">ATP-binding</keyword>
<evidence type="ECO:0000256" key="4">
    <source>
        <dbReference type="ARBA" id="ARBA00022692"/>
    </source>
</evidence>
<evidence type="ECO:0000256" key="2">
    <source>
        <dbReference type="ARBA" id="ARBA00009726"/>
    </source>
</evidence>
<feature type="transmembrane region" description="Helical" evidence="12">
    <location>
        <begin position="297"/>
        <end position="321"/>
    </location>
</feature>
<feature type="transmembrane region" description="Helical" evidence="12">
    <location>
        <begin position="136"/>
        <end position="155"/>
    </location>
</feature>
<dbReference type="Ensembl" id="ENSSPAT00000008723.1">
    <property type="protein sequence ID" value="ENSSPAP00000008566.1"/>
    <property type="gene ID" value="ENSSPAG00000006464.1"/>
</dbReference>
<feature type="transmembrane region" description="Helical" evidence="12">
    <location>
        <begin position="105"/>
        <end position="124"/>
    </location>
</feature>
<dbReference type="FunFam" id="1.20.1560.10:FF:000006">
    <property type="entry name" value="ATP-binding cassette, sub-family C (CFTR/MRP), member 9"/>
    <property type="match status" value="1"/>
</dbReference>
<reference evidence="15" key="1">
    <citation type="submission" date="2023-09" db="UniProtKB">
        <authorList>
            <consortium name="Ensembl"/>
        </authorList>
    </citation>
    <scope>IDENTIFICATION</scope>
</reference>
<dbReference type="PRINTS" id="PR01092">
    <property type="entry name" value="SULFNYLUREAR"/>
</dbReference>
<dbReference type="CDD" id="cd18602">
    <property type="entry name" value="ABC_6TM_SUR1_D2_like"/>
    <property type="match status" value="1"/>
</dbReference>
<evidence type="ECO:0000256" key="6">
    <source>
        <dbReference type="ARBA" id="ARBA00022741"/>
    </source>
</evidence>
<evidence type="ECO:0000256" key="3">
    <source>
        <dbReference type="ARBA" id="ARBA00022448"/>
    </source>
</evidence>
<dbReference type="InterPro" id="IPR017871">
    <property type="entry name" value="ABC_transporter-like_CS"/>
</dbReference>
<dbReference type="InterPro" id="IPR036640">
    <property type="entry name" value="ABC1_TM_sf"/>
</dbReference>
<dbReference type="GO" id="GO:0032991">
    <property type="term" value="C:protein-containing complex"/>
    <property type="evidence" value="ECO:0007669"/>
    <property type="project" value="UniProtKB-ARBA"/>
</dbReference>
<evidence type="ECO:0000256" key="10">
    <source>
        <dbReference type="ARBA" id="ARBA00023170"/>
    </source>
</evidence>
<dbReference type="GeneTree" id="ENSGT00940000156626"/>
<feature type="transmembrane region" description="Helical" evidence="12">
    <location>
        <begin position="73"/>
        <end position="93"/>
    </location>
</feature>
<evidence type="ECO:0000256" key="5">
    <source>
        <dbReference type="ARBA" id="ARBA00022737"/>
    </source>
</evidence>
<dbReference type="SUPFAM" id="SSF90123">
    <property type="entry name" value="ABC transporter transmembrane region"/>
    <property type="match status" value="2"/>
</dbReference>
<evidence type="ECO:0000259" key="14">
    <source>
        <dbReference type="PROSITE" id="PS50929"/>
    </source>
</evidence>
<dbReference type="STRING" id="144197.ENSSPAP00000008566"/>
<dbReference type="Pfam" id="PF00005">
    <property type="entry name" value="ABC_tran"/>
    <property type="match status" value="2"/>
</dbReference>
<keyword evidence="9 12" id="KW-0472">Membrane</keyword>
<dbReference type="FunFam" id="3.40.50.300:FF:003228">
    <property type="entry name" value="ATP binding cassette subfamily C member 8"/>
    <property type="match status" value="1"/>
</dbReference>
<feature type="transmembrane region" description="Helical" evidence="12">
    <location>
        <begin position="33"/>
        <end position="52"/>
    </location>
</feature>
<dbReference type="GO" id="GO:0006813">
    <property type="term" value="P:potassium ion transport"/>
    <property type="evidence" value="ECO:0007669"/>
    <property type="project" value="InterPro"/>
</dbReference>
<dbReference type="GO" id="GO:0008281">
    <property type="term" value="F:sulfonylurea receptor activity"/>
    <property type="evidence" value="ECO:0007669"/>
    <property type="project" value="InterPro"/>
</dbReference>
<dbReference type="CDD" id="cd18591">
    <property type="entry name" value="ABC_6TM_SUR1_D1_like"/>
    <property type="match status" value="1"/>
</dbReference>
<keyword evidence="3" id="KW-0813">Transport</keyword>
<dbReference type="GO" id="GO:0016887">
    <property type="term" value="F:ATP hydrolysis activity"/>
    <property type="evidence" value="ECO:0007669"/>
    <property type="project" value="InterPro"/>
</dbReference>
<dbReference type="InterPro" id="IPR050173">
    <property type="entry name" value="ABC_transporter_C-like"/>
</dbReference>
<dbReference type="GO" id="GO:0005886">
    <property type="term" value="C:plasma membrane"/>
    <property type="evidence" value="ECO:0007669"/>
    <property type="project" value="UniProtKB-ARBA"/>
</dbReference>
<organism evidence="15">
    <name type="scientific">Stegastes partitus</name>
    <name type="common">bicolor damselfish</name>
    <dbReference type="NCBI Taxonomy" id="144197"/>
    <lineage>
        <taxon>Eukaryota</taxon>
        <taxon>Metazoa</taxon>
        <taxon>Chordata</taxon>
        <taxon>Craniata</taxon>
        <taxon>Vertebrata</taxon>
        <taxon>Euteleostomi</taxon>
        <taxon>Actinopterygii</taxon>
        <taxon>Neopterygii</taxon>
        <taxon>Teleostei</taxon>
        <taxon>Neoteleostei</taxon>
        <taxon>Acanthomorphata</taxon>
        <taxon>Ovalentaria</taxon>
        <taxon>Pomacentridae</taxon>
        <taxon>Stegastes</taxon>
    </lineage>
</organism>
<feature type="domain" description="ABC transmembrane type-1" evidence="14">
    <location>
        <begin position="952"/>
        <end position="1234"/>
    </location>
</feature>
<keyword evidence="10" id="KW-0675">Receptor</keyword>
<feature type="transmembrane region" description="Helical" evidence="12">
    <location>
        <begin position="167"/>
        <end position="186"/>
    </location>
</feature>
<dbReference type="SMART" id="SM00382">
    <property type="entry name" value="AAA"/>
    <property type="match status" value="2"/>
</dbReference>
<keyword evidence="11" id="KW-0325">Glycoprotein</keyword>
<protein>
    <submittedName>
        <fullName evidence="15">ATP binding cassette subfamily C member 8</fullName>
    </submittedName>
</protein>
<dbReference type="InterPro" id="IPR011527">
    <property type="entry name" value="ABC1_TM_dom"/>
</dbReference>
<feature type="transmembrane region" description="Helical" evidence="12">
    <location>
        <begin position="1084"/>
        <end position="1106"/>
    </location>
</feature>
<comment type="subcellular location">
    <subcellularLocation>
        <location evidence="1">Membrane</location>
    </subcellularLocation>
</comment>
<keyword evidence="5" id="KW-0677">Repeat</keyword>
<dbReference type="SUPFAM" id="SSF52540">
    <property type="entry name" value="P-loop containing nucleoside triphosphate hydrolases"/>
    <property type="match status" value="2"/>
</dbReference>
<dbReference type="PROSITE" id="PS50929">
    <property type="entry name" value="ABC_TM1F"/>
    <property type="match status" value="2"/>
</dbReference>
<feature type="transmembrane region" description="Helical" evidence="12">
    <location>
        <begin position="458"/>
        <end position="476"/>
    </location>
</feature>
<dbReference type="GO" id="GO:0005524">
    <property type="term" value="F:ATP binding"/>
    <property type="evidence" value="ECO:0007669"/>
    <property type="project" value="UniProtKB-KW"/>
</dbReference>
<dbReference type="Gene3D" id="1.20.1560.10">
    <property type="entry name" value="ABC transporter type 1, transmembrane domain"/>
    <property type="match status" value="2"/>
</dbReference>
<evidence type="ECO:0000256" key="12">
    <source>
        <dbReference type="SAM" id="Phobius"/>
    </source>
</evidence>
<keyword evidence="6" id="KW-0547">Nucleotide-binding</keyword>
<evidence type="ECO:0000256" key="8">
    <source>
        <dbReference type="ARBA" id="ARBA00022989"/>
    </source>
</evidence>
<feature type="transmembrane region" description="Helical" evidence="12">
    <location>
        <begin position="947"/>
        <end position="971"/>
    </location>
</feature>